<dbReference type="SUPFAM" id="SSF48613">
    <property type="entry name" value="Heme oxygenase-like"/>
    <property type="match status" value="1"/>
</dbReference>
<evidence type="ECO:0000313" key="2">
    <source>
        <dbReference type="Proteomes" id="UP000320591"/>
    </source>
</evidence>
<organism evidence="1 2">
    <name type="scientific">Dickeya poaceiphila</name>
    <dbReference type="NCBI Taxonomy" id="568768"/>
    <lineage>
        <taxon>Bacteria</taxon>
        <taxon>Pseudomonadati</taxon>
        <taxon>Pseudomonadota</taxon>
        <taxon>Gammaproteobacteria</taxon>
        <taxon>Enterobacterales</taxon>
        <taxon>Pectobacteriaceae</taxon>
        <taxon>Dickeya</taxon>
    </lineage>
</organism>
<gene>
    <name evidence="1" type="ORF">Dpoa569_0000772</name>
</gene>
<reference evidence="1 2" key="1">
    <citation type="journal article" date="2019" name="Environ. Microbiol.">
        <title>The phytopathogenic nature of Dickeya aquatica 174/2 and the dynamic early evolution of Dickeya pathogenicity.</title>
        <authorList>
            <person name="Duprey A."/>
            <person name="Taib N."/>
            <person name="Leonard S."/>
            <person name="Garin T."/>
            <person name="Flandrois J.P."/>
            <person name="Nasser W."/>
            <person name="Brochier-Armanet C."/>
            <person name="Reverchon S."/>
        </authorList>
    </citation>
    <scope>NUCLEOTIDE SEQUENCE [LARGE SCALE GENOMIC DNA]</scope>
    <source>
        <strain evidence="1 2">NCPPB 569</strain>
    </source>
</reference>
<dbReference type="KEGG" id="dic:Dpoa569_0000772"/>
<proteinExistence type="predicted"/>
<dbReference type="STRING" id="568768.GCA_000406125_03197"/>
<dbReference type="Proteomes" id="UP000320591">
    <property type="component" value="Chromosome"/>
</dbReference>
<evidence type="ECO:0008006" key="3">
    <source>
        <dbReference type="Google" id="ProtNLM"/>
    </source>
</evidence>
<dbReference type="InterPro" id="IPR016084">
    <property type="entry name" value="Haem_Oase-like_multi-hlx"/>
</dbReference>
<dbReference type="Gene3D" id="1.20.910.10">
    <property type="entry name" value="Heme oxygenase-like"/>
    <property type="match status" value="1"/>
</dbReference>
<dbReference type="RefSeq" id="WP_042872551.1">
    <property type="nucleotide sequence ID" value="NZ_CM001975.1"/>
</dbReference>
<accession>A0A5B8HG28</accession>
<dbReference type="EMBL" id="CP042220">
    <property type="protein sequence ID" value="QDX29065.1"/>
    <property type="molecule type" value="Genomic_DNA"/>
</dbReference>
<evidence type="ECO:0000313" key="1">
    <source>
        <dbReference type="EMBL" id="QDX29065.1"/>
    </source>
</evidence>
<name>A0A5B8HG28_9GAMM</name>
<protein>
    <recommendedName>
        <fullName evidence="3">Iron-containing redox enzyme family protein</fullName>
    </recommendedName>
</protein>
<keyword evidence="2" id="KW-1185">Reference proteome</keyword>
<sequence>MIYLPDYIKIKSHGNTLFFYVFEQVFEITFDDEVQYIAAQQLVNEIENKGCTERDNTPFCEYLLENNLVFEQVDNIVPNNAFGSTGSAFYNRLFNIVNNQWLLEKGETPLAQALLEPEKHRALLLGWTLEYFHVTRLAITSLIGILGHELSPELAVLAHDFVKEELFHERIMAKAFIDTPWDEKQVFASRPLPSTQAYMDFLKDIAFRRPHSFFASLFFYEGDDEDMLMFSELIPDTPEFRRIRDSHLAHARINIQGEHSDFSYLYFSQIPFLTHEQQHEILDDMAYLNFLFYDMQDDVFTFYRDEMAIEERLCINQ</sequence>
<dbReference type="AlphaFoldDB" id="A0A5B8HG28"/>